<dbReference type="Gene3D" id="3.40.50.1820">
    <property type="entry name" value="alpha/beta hydrolase"/>
    <property type="match status" value="1"/>
</dbReference>
<keyword evidence="6" id="KW-1185">Reference proteome</keyword>
<dbReference type="KEGG" id="sutt:SUTMEG_09050"/>
<accession>A0A2Z6I9I5</accession>
<dbReference type="Proteomes" id="UP000271003">
    <property type="component" value="Chromosome"/>
</dbReference>
<evidence type="ECO:0008006" key="7">
    <source>
        <dbReference type="Google" id="ProtNLM"/>
    </source>
</evidence>
<dbReference type="InterPro" id="IPR006311">
    <property type="entry name" value="TAT_signal"/>
</dbReference>
<dbReference type="GO" id="GO:0016788">
    <property type="term" value="F:hydrolase activity, acting on ester bonds"/>
    <property type="evidence" value="ECO:0007669"/>
    <property type="project" value="TreeGrafter"/>
</dbReference>
<dbReference type="RefSeq" id="WP_120176666.1">
    <property type="nucleotide sequence ID" value="NZ_AP018786.1"/>
</dbReference>
<feature type="compositionally biased region" description="Low complexity" evidence="3">
    <location>
        <begin position="38"/>
        <end position="50"/>
    </location>
</feature>
<feature type="region of interest" description="Disordered" evidence="3">
    <location>
        <begin position="38"/>
        <end position="68"/>
    </location>
</feature>
<feature type="signal peptide" evidence="4">
    <location>
        <begin position="1"/>
        <end position="37"/>
    </location>
</feature>
<evidence type="ECO:0000256" key="4">
    <source>
        <dbReference type="SAM" id="SignalP"/>
    </source>
</evidence>
<protein>
    <recommendedName>
        <fullName evidence="7">Esterase</fullName>
    </recommendedName>
</protein>
<comment type="similarity">
    <text evidence="1">Belongs to the esterase D family.</text>
</comment>
<dbReference type="InterPro" id="IPR029058">
    <property type="entry name" value="AB_hydrolase_fold"/>
</dbReference>
<keyword evidence="2" id="KW-0378">Hydrolase</keyword>
<dbReference type="SUPFAM" id="SSF53474">
    <property type="entry name" value="alpha/beta-Hydrolases"/>
    <property type="match status" value="1"/>
</dbReference>
<evidence type="ECO:0000256" key="1">
    <source>
        <dbReference type="ARBA" id="ARBA00005622"/>
    </source>
</evidence>
<dbReference type="OrthoDB" id="9784036at2"/>
<dbReference type="PROSITE" id="PS51318">
    <property type="entry name" value="TAT"/>
    <property type="match status" value="1"/>
</dbReference>
<name>A0A2Z6I9I5_9BURK</name>
<dbReference type="PANTHER" id="PTHR40841">
    <property type="entry name" value="SIDEROPHORE TRIACETYLFUSARININE C ESTERASE"/>
    <property type="match status" value="1"/>
</dbReference>
<dbReference type="InterPro" id="IPR052558">
    <property type="entry name" value="Siderophore_Hydrolase_D"/>
</dbReference>
<sequence>MDRLPSPTPAAGITRATALKTLAGLAASGLLALRAKAAPAAPDTETAETADGSRKPAEPKSVPAIEHESGIRSVRFGRRLRVPTHPGSVAVIDLLDAESFFETTVAYAGAIEKSRLFAGDFAGFVVAGIETTSDARKREYALTPTASSIDRRGEPLPGRKRAGGGAPEMLDWLSDPWQRETERLSGRETARRVLAGHSYAGLFTLHALLERPDAWDDFIAIDPSLWWDGGRWADAFHETRPNQWAGKRVYLAYAERPRRGSVGALDRSAPAKERIAEVLRRGGVEVIVRRFPDEVHGTVFWPAMYDAMKNFWLRMP</sequence>
<organism evidence="5 6">
    <name type="scientific">Sutterella megalosphaeroides</name>
    <dbReference type="NCBI Taxonomy" id="2494234"/>
    <lineage>
        <taxon>Bacteria</taxon>
        <taxon>Pseudomonadati</taxon>
        <taxon>Pseudomonadota</taxon>
        <taxon>Betaproteobacteria</taxon>
        <taxon>Burkholderiales</taxon>
        <taxon>Sutterellaceae</taxon>
        <taxon>Sutterella</taxon>
    </lineage>
</organism>
<gene>
    <name evidence="5" type="ORF">SUTMEG_09050</name>
</gene>
<dbReference type="PANTHER" id="PTHR40841:SF2">
    <property type="entry name" value="SIDEROPHORE-DEGRADING ESTERASE (EUROFUNG)"/>
    <property type="match status" value="1"/>
</dbReference>
<reference evidence="5 6" key="1">
    <citation type="journal article" date="2018" name="Int. J. Syst. Evol. Microbiol.">
        <title>Mesosutterella multiformis gen. nov., sp. nov., a member of the family Sutterellaceae and Sutterella megalosphaeroides sp. nov., isolated from human faeces.</title>
        <authorList>
            <person name="Sakamoto M."/>
            <person name="Ikeyama N."/>
            <person name="Kunihiro T."/>
            <person name="Iino T."/>
            <person name="Yuki M."/>
            <person name="Ohkuma M."/>
        </authorList>
    </citation>
    <scope>NUCLEOTIDE SEQUENCE [LARGE SCALE GENOMIC DNA]</scope>
    <source>
        <strain evidence="5 6">6FBBBH3</strain>
    </source>
</reference>
<feature type="chain" id="PRO_5016384228" description="Esterase" evidence="4">
    <location>
        <begin position="38"/>
        <end position="316"/>
    </location>
</feature>
<dbReference type="AlphaFoldDB" id="A0A2Z6I9I5"/>
<evidence type="ECO:0000256" key="3">
    <source>
        <dbReference type="SAM" id="MobiDB-lite"/>
    </source>
</evidence>
<dbReference type="EMBL" id="AP018786">
    <property type="protein sequence ID" value="BBF23014.1"/>
    <property type="molecule type" value="Genomic_DNA"/>
</dbReference>
<keyword evidence="4" id="KW-0732">Signal</keyword>
<evidence type="ECO:0000256" key="2">
    <source>
        <dbReference type="ARBA" id="ARBA00022801"/>
    </source>
</evidence>
<proteinExistence type="inferred from homology"/>
<evidence type="ECO:0000313" key="5">
    <source>
        <dbReference type="EMBL" id="BBF23014.1"/>
    </source>
</evidence>
<evidence type="ECO:0000313" key="6">
    <source>
        <dbReference type="Proteomes" id="UP000271003"/>
    </source>
</evidence>